<dbReference type="GO" id="GO:0045944">
    <property type="term" value="P:positive regulation of transcription by RNA polymerase II"/>
    <property type="evidence" value="ECO:0007669"/>
    <property type="project" value="TreeGrafter"/>
</dbReference>
<feature type="region of interest" description="Disordered" evidence="8">
    <location>
        <begin position="1"/>
        <end position="50"/>
    </location>
</feature>
<proteinExistence type="predicted"/>
<dbReference type="Pfam" id="PF04082">
    <property type="entry name" value="Fungal_trans"/>
    <property type="match status" value="1"/>
</dbReference>
<dbReference type="InterPro" id="IPR052202">
    <property type="entry name" value="Yeast_MetPath_Reg"/>
</dbReference>
<sequence length="674" mass="74353">MEGSEHQNPQEEASDSQPMDTDELIAGSSTAANQPAAQPSAPASASGPSSTRTRMLLACDRCRSRKSKCDRNLPSCTACLIAGVPCMTAERDRLLSTDGRHVPRGYIEDLERQVHDLEGQYRQVLLHASASHPDPPFVGQIPVSIESGPGLFLPPAARQQIQQPPTQIVPLIDDPLSFENTLFQAIKLSGSDPLRASAPNLLFGNLSPAFGDRSALAILQSMDRETVLGAVTTYFEFVHAHYPLLVRQDITSKYNLMMQPNYQAGQIRPAEELVVYLVVVVGMTVSVNLRAAPMFPQMLYRAALQTSNVFSDVESISKMQALILIVIYSLYDPCAGSSWYLLDIVVSKCLSTGLHLISSALGNGIERNAKIWAFWTLYSLDRMAGASMGRPFTIANDDVITVPVPGIREPGTSDGTGFLSGPLITYFQLLYLARRSPDAGAAHWQNELDLWRHSTKTSVNLDIHTNASNPSPKEYLNAMNNYIDLIYYQGLLLIPQLNVEFPTITPQIVDLYGTEKMYHASKMVGLSFGVHRFPLAWTAGYKAFATCMSYLLCLALIDRSNVNLPEIYHISMACINTIESVATKFEGLAPYSRFLIRAVDMMLRLYNVEGGNTSIARDPHFLYTPYSEIVPRSPNSGIPQPPDVADLQARKFRCLGRLYLTAMENIRATMFPGT</sequence>
<evidence type="ECO:0000256" key="5">
    <source>
        <dbReference type="ARBA" id="ARBA00023125"/>
    </source>
</evidence>
<comment type="subcellular location">
    <subcellularLocation>
        <location evidence="1">Nucleus</location>
    </subcellularLocation>
</comment>
<dbReference type="PANTHER" id="PTHR47782:SF14">
    <property type="entry name" value="ZN(II)2CYS6 TRANSCRIPTION FACTOR (EUROFUNG)"/>
    <property type="match status" value="1"/>
</dbReference>
<dbReference type="SUPFAM" id="SSF57701">
    <property type="entry name" value="Zn2/Cys6 DNA-binding domain"/>
    <property type="match status" value="1"/>
</dbReference>
<keyword evidence="5" id="KW-0238">DNA-binding</keyword>
<keyword evidence="11" id="KW-1185">Reference proteome</keyword>
<keyword evidence="3" id="KW-0862">Zinc</keyword>
<evidence type="ECO:0000256" key="6">
    <source>
        <dbReference type="ARBA" id="ARBA00023163"/>
    </source>
</evidence>
<dbReference type="GO" id="GO:0006351">
    <property type="term" value="P:DNA-templated transcription"/>
    <property type="evidence" value="ECO:0007669"/>
    <property type="project" value="InterPro"/>
</dbReference>
<dbReference type="CDD" id="cd12148">
    <property type="entry name" value="fungal_TF_MHR"/>
    <property type="match status" value="1"/>
</dbReference>
<keyword evidence="2" id="KW-0479">Metal-binding</keyword>
<dbReference type="GO" id="GO:0005634">
    <property type="term" value="C:nucleus"/>
    <property type="evidence" value="ECO:0007669"/>
    <property type="project" value="UniProtKB-SubCell"/>
</dbReference>
<evidence type="ECO:0000256" key="8">
    <source>
        <dbReference type="SAM" id="MobiDB-lite"/>
    </source>
</evidence>
<dbReference type="GO" id="GO:0000981">
    <property type="term" value="F:DNA-binding transcription factor activity, RNA polymerase II-specific"/>
    <property type="evidence" value="ECO:0007669"/>
    <property type="project" value="InterPro"/>
</dbReference>
<dbReference type="Proteomes" id="UP000024837">
    <property type="component" value="Unassembled WGS sequence"/>
</dbReference>
<evidence type="ECO:0000256" key="3">
    <source>
        <dbReference type="ARBA" id="ARBA00022833"/>
    </source>
</evidence>
<feature type="compositionally biased region" description="Polar residues" evidence="8">
    <location>
        <begin position="10"/>
        <end position="19"/>
    </location>
</feature>
<dbReference type="InterPro" id="IPR036864">
    <property type="entry name" value="Zn2-C6_fun-type_DNA-bd_sf"/>
</dbReference>
<dbReference type="AlphaFoldDB" id="W7HV54"/>
<organism evidence="10 11">
    <name type="scientific">Drechslerella stenobrocha 248</name>
    <dbReference type="NCBI Taxonomy" id="1043628"/>
    <lineage>
        <taxon>Eukaryota</taxon>
        <taxon>Fungi</taxon>
        <taxon>Dikarya</taxon>
        <taxon>Ascomycota</taxon>
        <taxon>Pezizomycotina</taxon>
        <taxon>Orbiliomycetes</taxon>
        <taxon>Orbiliales</taxon>
        <taxon>Orbiliaceae</taxon>
        <taxon>Drechslerella</taxon>
    </lineage>
</organism>
<keyword evidence="6" id="KW-0804">Transcription</keyword>
<dbReference type="Gene3D" id="4.10.240.10">
    <property type="entry name" value="Zn(2)-C6 fungal-type DNA-binding domain"/>
    <property type="match status" value="1"/>
</dbReference>
<gene>
    <name evidence="10" type="ORF">DRE_07371</name>
</gene>
<keyword evidence="4" id="KW-0805">Transcription regulation</keyword>
<feature type="domain" description="Zn(2)-C6 fungal-type" evidence="9">
    <location>
        <begin position="58"/>
        <end position="88"/>
    </location>
</feature>
<keyword evidence="7" id="KW-0539">Nucleus</keyword>
<feature type="compositionally biased region" description="Low complexity" evidence="8">
    <location>
        <begin position="28"/>
        <end position="50"/>
    </location>
</feature>
<accession>W7HV54</accession>
<dbReference type="HOGENOM" id="CLU_393801_0_0_1"/>
<evidence type="ECO:0000256" key="7">
    <source>
        <dbReference type="ARBA" id="ARBA00023242"/>
    </source>
</evidence>
<dbReference type="PANTHER" id="PTHR47782">
    <property type="entry name" value="ZN(II)2CYS6 TRANSCRIPTION FACTOR (EUROFUNG)-RELATED"/>
    <property type="match status" value="1"/>
</dbReference>
<name>W7HV54_9PEZI</name>
<dbReference type="PROSITE" id="PS00463">
    <property type="entry name" value="ZN2_CY6_FUNGAL_1"/>
    <property type="match status" value="1"/>
</dbReference>
<evidence type="ECO:0000256" key="1">
    <source>
        <dbReference type="ARBA" id="ARBA00004123"/>
    </source>
</evidence>
<dbReference type="GO" id="GO:0008270">
    <property type="term" value="F:zinc ion binding"/>
    <property type="evidence" value="ECO:0007669"/>
    <property type="project" value="InterPro"/>
</dbReference>
<dbReference type="EMBL" id="KI966453">
    <property type="protein sequence ID" value="EWC43753.1"/>
    <property type="molecule type" value="Genomic_DNA"/>
</dbReference>
<evidence type="ECO:0000313" key="10">
    <source>
        <dbReference type="EMBL" id="EWC43753.1"/>
    </source>
</evidence>
<protein>
    <recommendedName>
        <fullName evidence="9">Zn(2)-C6 fungal-type domain-containing protein</fullName>
    </recommendedName>
</protein>
<dbReference type="InterPro" id="IPR007219">
    <property type="entry name" value="XnlR_reg_dom"/>
</dbReference>
<evidence type="ECO:0000313" key="11">
    <source>
        <dbReference type="Proteomes" id="UP000024837"/>
    </source>
</evidence>
<dbReference type="CDD" id="cd00067">
    <property type="entry name" value="GAL4"/>
    <property type="match status" value="1"/>
</dbReference>
<evidence type="ECO:0000256" key="4">
    <source>
        <dbReference type="ARBA" id="ARBA00023015"/>
    </source>
</evidence>
<dbReference type="GO" id="GO:0043565">
    <property type="term" value="F:sequence-specific DNA binding"/>
    <property type="evidence" value="ECO:0007669"/>
    <property type="project" value="TreeGrafter"/>
</dbReference>
<dbReference type="Pfam" id="PF00172">
    <property type="entry name" value="Zn_clus"/>
    <property type="match status" value="1"/>
</dbReference>
<dbReference type="SMART" id="SM00066">
    <property type="entry name" value="GAL4"/>
    <property type="match status" value="1"/>
</dbReference>
<evidence type="ECO:0000259" key="9">
    <source>
        <dbReference type="PROSITE" id="PS50048"/>
    </source>
</evidence>
<dbReference type="PROSITE" id="PS50048">
    <property type="entry name" value="ZN2_CY6_FUNGAL_2"/>
    <property type="match status" value="1"/>
</dbReference>
<dbReference type="SMART" id="SM00906">
    <property type="entry name" value="Fungal_trans"/>
    <property type="match status" value="1"/>
</dbReference>
<dbReference type="OrthoDB" id="1621678at2759"/>
<dbReference type="InterPro" id="IPR001138">
    <property type="entry name" value="Zn2Cys6_DnaBD"/>
</dbReference>
<reference evidence="10 11" key="1">
    <citation type="submission" date="2013-05" db="EMBL/GenBank/DDBJ databases">
        <title>Drechslerella stenobrocha genome reveals carnivorous origination and mechanical trapping mechanism of predatory fungi.</title>
        <authorList>
            <person name="Liu X."/>
            <person name="Zhang W."/>
            <person name="Liu K."/>
        </authorList>
    </citation>
    <scope>NUCLEOTIDE SEQUENCE [LARGE SCALE GENOMIC DNA]</scope>
    <source>
        <strain evidence="10 11">248</strain>
    </source>
</reference>
<evidence type="ECO:0000256" key="2">
    <source>
        <dbReference type="ARBA" id="ARBA00022723"/>
    </source>
</evidence>